<reference evidence="8 9" key="1">
    <citation type="journal article" date="2015" name="Nature">
        <title>rRNA introns, odd ribosomes, and small enigmatic genomes across a large radiation of phyla.</title>
        <authorList>
            <person name="Brown C.T."/>
            <person name="Hug L.A."/>
            <person name="Thomas B.C."/>
            <person name="Sharon I."/>
            <person name="Castelle C.J."/>
            <person name="Singh A."/>
            <person name="Wilkins M.J."/>
            <person name="Williams K.H."/>
            <person name="Banfield J.F."/>
        </authorList>
    </citation>
    <scope>NUCLEOTIDE SEQUENCE [LARGE SCALE GENOMIC DNA]</scope>
</reference>
<comment type="caution">
    <text evidence="8">The sequence shown here is derived from an EMBL/GenBank/DDBJ whole genome shotgun (WGS) entry which is preliminary data.</text>
</comment>
<dbReference type="InterPro" id="IPR036227">
    <property type="entry name" value="Ribosomal_uL15/eL18_sf"/>
</dbReference>
<evidence type="ECO:0000256" key="5">
    <source>
        <dbReference type="RuleBase" id="RU003888"/>
    </source>
</evidence>
<accession>A0A0G0XRB8</accession>
<evidence type="ECO:0000256" key="4">
    <source>
        <dbReference type="HAMAP-Rule" id="MF_01341"/>
    </source>
</evidence>
<evidence type="ECO:0000313" key="8">
    <source>
        <dbReference type="EMBL" id="KKR99460.1"/>
    </source>
</evidence>
<proteinExistence type="inferred from homology"/>
<dbReference type="PATRIC" id="fig|1619048.3.peg.270"/>
<keyword evidence="3 4" id="KW-0687">Ribonucleoprotein</keyword>
<organism evidence="8 9">
    <name type="scientific">Candidatus Magasanikbacteria bacterium GW2011_GWC2_41_17</name>
    <dbReference type="NCBI Taxonomy" id="1619048"/>
    <lineage>
        <taxon>Bacteria</taxon>
        <taxon>Candidatus Magasanikiibacteriota</taxon>
    </lineage>
</organism>
<sequence length="168" mass="18295">MNFGELRKPKTSFWLDSSLEIMSLKLHNLKPSVGSKRKPKRLGRGDNAGQGSYSGKGQKGQKARSGGKNRLARKALRNLMMSAPKLRGFKSFHPKAVIFNLEVLEKHFNDGDIVNLGALKEKGLIGVRADKIKILGDGELTKKLIIEGMAISNSAKAKIEAKGGSVKI</sequence>
<evidence type="ECO:0000256" key="3">
    <source>
        <dbReference type="ARBA" id="ARBA00023274"/>
    </source>
</evidence>
<dbReference type="GO" id="GO:0022625">
    <property type="term" value="C:cytosolic large ribosomal subunit"/>
    <property type="evidence" value="ECO:0007669"/>
    <property type="project" value="TreeGrafter"/>
</dbReference>
<dbReference type="InterPro" id="IPR001196">
    <property type="entry name" value="Ribosomal_uL15_CS"/>
</dbReference>
<dbReference type="PANTHER" id="PTHR12934">
    <property type="entry name" value="50S RIBOSOMAL PROTEIN L15"/>
    <property type="match status" value="1"/>
</dbReference>
<feature type="compositionally biased region" description="Gly residues" evidence="6">
    <location>
        <begin position="46"/>
        <end position="58"/>
    </location>
</feature>
<dbReference type="InterPro" id="IPR021131">
    <property type="entry name" value="Ribosomal_uL15/eL18"/>
</dbReference>
<evidence type="ECO:0000256" key="2">
    <source>
        <dbReference type="ARBA" id="ARBA00022980"/>
    </source>
</evidence>
<protein>
    <recommendedName>
        <fullName evidence="4">Large ribosomal subunit protein uL15</fullName>
    </recommendedName>
</protein>
<dbReference type="GO" id="GO:0006412">
    <property type="term" value="P:translation"/>
    <property type="evidence" value="ECO:0007669"/>
    <property type="project" value="UniProtKB-UniRule"/>
</dbReference>
<dbReference type="InterPro" id="IPR030878">
    <property type="entry name" value="Ribosomal_uL15"/>
</dbReference>
<comment type="subunit">
    <text evidence="4">Part of the 50S ribosomal subunit.</text>
</comment>
<dbReference type="InterPro" id="IPR005749">
    <property type="entry name" value="Ribosomal_uL15_bac-type"/>
</dbReference>
<dbReference type="NCBIfam" id="TIGR01071">
    <property type="entry name" value="rplO_bact"/>
    <property type="match status" value="1"/>
</dbReference>
<dbReference type="PANTHER" id="PTHR12934:SF11">
    <property type="entry name" value="LARGE RIBOSOMAL SUBUNIT PROTEIN UL15M"/>
    <property type="match status" value="1"/>
</dbReference>
<dbReference type="Pfam" id="PF00828">
    <property type="entry name" value="Ribosomal_L27A"/>
    <property type="match status" value="1"/>
</dbReference>
<dbReference type="GO" id="GO:0003735">
    <property type="term" value="F:structural constituent of ribosome"/>
    <property type="evidence" value="ECO:0007669"/>
    <property type="project" value="InterPro"/>
</dbReference>
<evidence type="ECO:0000313" key="9">
    <source>
        <dbReference type="Proteomes" id="UP000034108"/>
    </source>
</evidence>
<evidence type="ECO:0000259" key="7">
    <source>
        <dbReference type="Pfam" id="PF00828"/>
    </source>
</evidence>
<dbReference type="SUPFAM" id="SSF52080">
    <property type="entry name" value="Ribosomal proteins L15p and L18e"/>
    <property type="match status" value="1"/>
</dbReference>
<comment type="similarity">
    <text evidence="1 4 5">Belongs to the universal ribosomal protein uL15 family.</text>
</comment>
<name>A0A0G0XRB8_9BACT</name>
<evidence type="ECO:0000256" key="1">
    <source>
        <dbReference type="ARBA" id="ARBA00007320"/>
    </source>
</evidence>
<feature type="domain" description="Large ribosomal subunit protein uL15/eL18" evidence="7">
    <location>
        <begin position="99"/>
        <end position="166"/>
    </location>
</feature>
<dbReference type="AlphaFoldDB" id="A0A0G0XRB8"/>
<comment type="function">
    <text evidence="4">Binds to the 23S rRNA.</text>
</comment>
<keyword evidence="2 4" id="KW-0689">Ribosomal protein</keyword>
<dbReference type="EMBL" id="LCAV01000006">
    <property type="protein sequence ID" value="KKR99460.1"/>
    <property type="molecule type" value="Genomic_DNA"/>
</dbReference>
<gene>
    <name evidence="4" type="primary">rplO</name>
    <name evidence="8" type="ORF">UU49_C0006G0016</name>
</gene>
<dbReference type="Gene3D" id="3.100.10.10">
    <property type="match status" value="1"/>
</dbReference>
<keyword evidence="4" id="KW-0694">RNA-binding</keyword>
<dbReference type="STRING" id="1619048.UU49_C0006G0016"/>
<feature type="compositionally biased region" description="Basic residues" evidence="6">
    <location>
        <begin position="59"/>
        <end position="70"/>
    </location>
</feature>
<dbReference type="GO" id="GO:0019843">
    <property type="term" value="F:rRNA binding"/>
    <property type="evidence" value="ECO:0007669"/>
    <property type="project" value="UniProtKB-UniRule"/>
</dbReference>
<evidence type="ECO:0000256" key="6">
    <source>
        <dbReference type="SAM" id="MobiDB-lite"/>
    </source>
</evidence>
<feature type="region of interest" description="Disordered" evidence="6">
    <location>
        <begin position="31"/>
        <end position="70"/>
    </location>
</feature>
<dbReference type="Proteomes" id="UP000034108">
    <property type="component" value="Unassembled WGS sequence"/>
</dbReference>
<keyword evidence="4" id="KW-0699">rRNA-binding</keyword>
<dbReference type="PROSITE" id="PS00475">
    <property type="entry name" value="RIBOSOMAL_L15"/>
    <property type="match status" value="1"/>
</dbReference>
<dbReference type="HAMAP" id="MF_01341">
    <property type="entry name" value="Ribosomal_uL15"/>
    <property type="match status" value="1"/>
</dbReference>